<accession>A0A660LGA0</accession>
<organism evidence="2 3">
    <name type="scientific">Solirubrobacter pauli</name>
    <dbReference type="NCBI Taxonomy" id="166793"/>
    <lineage>
        <taxon>Bacteria</taxon>
        <taxon>Bacillati</taxon>
        <taxon>Actinomycetota</taxon>
        <taxon>Thermoleophilia</taxon>
        <taxon>Solirubrobacterales</taxon>
        <taxon>Solirubrobacteraceae</taxon>
        <taxon>Solirubrobacter</taxon>
    </lineage>
</organism>
<dbReference type="InterPro" id="IPR051207">
    <property type="entry name" value="ComplexI_NDUFA9_subunit"/>
</dbReference>
<dbReference type="AlphaFoldDB" id="A0A660LGA0"/>
<protein>
    <submittedName>
        <fullName evidence="2">Uncharacterized protein YbjT (DUF2867 family)</fullName>
    </submittedName>
</protein>
<comment type="caution">
    <text evidence="2">The sequence shown here is derived from an EMBL/GenBank/DDBJ whole genome shotgun (WGS) entry which is preliminary data.</text>
</comment>
<dbReference type="SUPFAM" id="SSF51735">
    <property type="entry name" value="NAD(P)-binding Rossmann-fold domains"/>
    <property type="match status" value="1"/>
</dbReference>
<dbReference type="InterPro" id="IPR016040">
    <property type="entry name" value="NAD(P)-bd_dom"/>
</dbReference>
<keyword evidence="3" id="KW-1185">Reference proteome</keyword>
<dbReference type="PANTHER" id="PTHR12126">
    <property type="entry name" value="NADH-UBIQUINONE OXIDOREDUCTASE 39 KDA SUBUNIT-RELATED"/>
    <property type="match status" value="1"/>
</dbReference>
<evidence type="ECO:0000259" key="1">
    <source>
        <dbReference type="Pfam" id="PF13460"/>
    </source>
</evidence>
<name>A0A660LGA0_9ACTN</name>
<reference evidence="2 3" key="1">
    <citation type="submission" date="2018-10" db="EMBL/GenBank/DDBJ databases">
        <title>Genomic Encyclopedia of Archaeal and Bacterial Type Strains, Phase II (KMG-II): from individual species to whole genera.</title>
        <authorList>
            <person name="Goeker M."/>
        </authorList>
    </citation>
    <scope>NUCLEOTIDE SEQUENCE [LARGE SCALE GENOMIC DNA]</scope>
    <source>
        <strain evidence="2 3">DSM 14954</strain>
    </source>
</reference>
<evidence type="ECO:0000313" key="3">
    <source>
        <dbReference type="Proteomes" id="UP000278962"/>
    </source>
</evidence>
<dbReference type="InterPro" id="IPR036291">
    <property type="entry name" value="NAD(P)-bd_dom_sf"/>
</dbReference>
<dbReference type="Proteomes" id="UP000278962">
    <property type="component" value="Unassembled WGS sequence"/>
</dbReference>
<proteinExistence type="predicted"/>
<dbReference type="PANTHER" id="PTHR12126:SF11">
    <property type="entry name" value="NADH DEHYDROGENASE [UBIQUINONE] 1 ALPHA SUBCOMPLEX SUBUNIT 9, MITOCHONDRIAL"/>
    <property type="match status" value="1"/>
</dbReference>
<feature type="domain" description="NAD(P)-binding" evidence="1">
    <location>
        <begin position="11"/>
        <end position="115"/>
    </location>
</feature>
<sequence length="307" mass="32867">MGGGLQTLVTGVSGYVGAALVPRLIRDGHSVRGFARSAERVRAAGAEVDDLVLGDATSGAGLDRALDGVDVAYYLIHSMEGVGASFVDVERRQAETFAAAAAAAGVRRVVYLGGLVPHDGTISRHLASRLTVEQALLDAVPESVALRASLVVGARSRSFRFLVRLIERLPVLALPAWRVHRTQPIDGRDVLEFLASAATLAPRHAGRSWDLGGPDVMSYQELMRRIADVMMVDRLSLPLSFNLTPVASVVAAAVAGEDPGLIEPLMESLEHDLLPRDDDAAATFGVRLHRFEAAVERALRDMEVQPR</sequence>
<dbReference type="GO" id="GO:0044877">
    <property type="term" value="F:protein-containing complex binding"/>
    <property type="evidence" value="ECO:0007669"/>
    <property type="project" value="TreeGrafter"/>
</dbReference>
<dbReference type="Pfam" id="PF13460">
    <property type="entry name" value="NAD_binding_10"/>
    <property type="match status" value="1"/>
</dbReference>
<evidence type="ECO:0000313" key="2">
    <source>
        <dbReference type="EMBL" id="RKQ91751.1"/>
    </source>
</evidence>
<dbReference type="Gene3D" id="3.40.50.720">
    <property type="entry name" value="NAD(P)-binding Rossmann-like Domain"/>
    <property type="match status" value="1"/>
</dbReference>
<gene>
    <name evidence="2" type="ORF">C8N24_1579</name>
</gene>
<dbReference type="EMBL" id="RBIL01000001">
    <property type="protein sequence ID" value="RKQ91751.1"/>
    <property type="molecule type" value="Genomic_DNA"/>
</dbReference>